<evidence type="ECO:0000256" key="1">
    <source>
        <dbReference type="SAM" id="SignalP"/>
    </source>
</evidence>
<dbReference type="AlphaFoldDB" id="A0A550C9X0"/>
<dbReference type="Gene3D" id="2.70.98.10">
    <property type="match status" value="1"/>
</dbReference>
<dbReference type="Pfam" id="PF07971">
    <property type="entry name" value="Glyco_hydro_92"/>
    <property type="match status" value="1"/>
</dbReference>
<dbReference type="STRING" id="97359.A0A550C9X0"/>
<dbReference type="InterPro" id="IPR012939">
    <property type="entry name" value="Glyco_hydro_92"/>
</dbReference>
<dbReference type="InterPro" id="IPR050883">
    <property type="entry name" value="PNGase"/>
</dbReference>
<dbReference type="Gene3D" id="1.20.1050.60">
    <property type="entry name" value="alpha-1,2-mannosidase"/>
    <property type="match status" value="1"/>
</dbReference>
<feature type="domain" description="Glycosyl hydrolase family 92" evidence="2">
    <location>
        <begin position="356"/>
        <end position="621"/>
    </location>
</feature>
<dbReference type="PANTHER" id="PTHR12143">
    <property type="entry name" value="PEPTIDE N-GLYCANASE PNGASE -RELATED"/>
    <property type="match status" value="1"/>
</dbReference>
<dbReference type="Proteomes" id="UP000320762">
    <property type="component" value="Unassembled WGS sequence"/>
</dbReference>
<dbReference type="PANTHER" id="PTHR12143:SF25">
    <property type="entry name" value="FAMILY PROTEIN, PUTATIVE (AFU_ORTHOLOGUE AFUA_1G10790)-RELATED"/>
    <property type="match status" value="1"/>
</dbReference>
<name>A0A550C9X0_9AGAR</name>
<dbReference type="GO" id="GO:0000224">
    <property type="term" value="F:peptide-N4-(N-acetyl-beta-glucosaminyl)asparagine amidase activity"/>
    <property type="evidence" value="ECO:0007669"/>
    <property type="project" value="TreeGrafter"/>
</dbReference>
<sequence>MPFCTSTVLGLALSFSSFFVNAQPAPELQERISQAIADAANATNPDYTSFVNVFIGTDNYGDVCPGASIPFGMAKITTDMTGYAPAGYITDPNERVRGLSPLHDSGTGSSLGTYGNFEIMPLLCPDGFNTCTTSLAARERYRKNDTDDGAPGYFSLTLDNEIQMEATATRRAGLEQFTFPEGSKAYFVLDLSNDLPNSFVGGQMEIDPDAGRVTIGGRWGSSFGPGSYNYQAFACYDLLNGGSQSLDEYGVWAANAYGLDAKGLGQTKLNFTRSLIGDHYESGALFSYAGDLTSITIRVGVSFVSAAQACANAESEIGDASFDEVRDAARTLWNEKLGRIEIDVGGTPANVTEMLYSGFWDTFRTFYPLMTLTSPVEFAQIVDNYIDGWRKQGWMPETRANNLPAGRRGMLSFRSCQSPQIDPILSGSSADNIVSHFAVHYHNEAAALGIDLDELYSALLTDGDVNPPEWNIWGRQTDVYKQYQYVPAGVLDTASVGRQTREGSRTLEYAFEDFGIRQVAQLLGHADDEERYTNRSYWYRNVWDPSVESDGFTGFPQKRLTNGDFNYTNPIQCSPNDDNPNRPCSLTADNTNGFYESSSWEYAWFVPHDTAYLIELMGGNTPIGYHYADRPTKSVDRVREVVFENFGITAAGLPGNDDQAAMSSLLAFHLLGLYPVPSTTQLLILSPFIPQYTVHNAYLGVSTTVTTVGYDPASVAQVIPEGVAAYVESVAINGETLPSRCHFDFYDAFRVGGNITITLTADKDAADDCGGILPESLSSGGFASAR</sequence>
<protein>
    <submittedName>
        <fullName evidence="4">Glycoside hydrolase family 92 protein</fullName>
    </submittedName>
</protein>
<evidence type="ECO:0000313" key="4">
    <source>
        <dbReference type="EMBL" id="TRM61601.1"/>
    </source>
</evidence>
<evidence type="ECO:0000259" key="3">
    <source>
        <dbReference type="Pfam" id="PF17678"/>
    </source>
</evidence>
<reference evidence="4 5" key="1">
    <citation type="journal article" date="2019" name="New Phytol.">
        <title>Comparative genomics reveals unique wood-decay strategies and fruiting body development in the Schizophyllaceae.</title>
        <authorList>
            <person name="Almasi E."/>
            <person name="Sahu N."/>
            <person name="Krizsan K."/>
            <person name="Balint B."/>
            <person name="Kovacs G.M."/>
            <person name="Kiss B."/>
            <person name="Cseklye J."/>
            <person name="Drula E."/>
            <person name="Henrissat B."/>
            <person name="Nagy I."/>
            <person name="Chovatia M."/>
            <person name="Adam C."/>
            <person name="LaButti K."/>
            <person name="Lipzen A."/>
            <person name="Riley R."/>
            <person name="Grigoriev I.V."/>
            <person name="Nagy L.G."/>
        </authorList>
    </citation>
    <scope>NUCLEOTIDE SEQUENCE [LARGE SCALE GENOMIC DNA]</scope>
    <source>
        <strain evidence="4 5">NL-1724</strain>
    </source>
</reference>
<dbReference type="GO" id="GO:0006516">
    <property type="term" value="P:glycoprotein catabolic process"/>
    <property type="evidence" value="ECO:0007669"/>
    <property type="project" value="TreeGrafter"/>
</dbReference>
<dbReference type="SUPFAM" id="SSF48208">
    <property type="entry name" value="Six-hairpin glycosidases"/>
    <property type="match status" value="1"/>
</dbReference>
<feature type="chain" id="PRO_5022158145" evidence="1">
    <location>
        <begin position="23"/>
        <end position="786"/>
    </location>
</feature>
<evidence type="ECO:0000313" key="5">
    <source>
        <dbReference type="Proteomes" id="UP000320762"/>
    </source>
</evidence>
<keyword evidence="4" id="KW-0378">Hydrolase</keyword>
<dbReference type="InterPro" id="IPR008928">
    <property type="entry name" value="6-hairpin_glycosidase_sf"/>
</dbReference>
<comment type="caution">
    <text evidence="4">The sequence shown here is derived from an EMBL/GenBank/DDBJ whole genome shotgun (WGS) entry which is preliminary data.</text>
</comment>
<keyword evidence="5" id="KW-1185">Reference proteome</keyword>
<feature type="domain" description="Glycosyl hydrolase family 92 N-terminal" evidence="3">
    <location>
        <begin position="50"/>
        <end position="302"/>
    </location>
</feature>
<feature type="signal peptide" evidence="1">
    <location>
        <begin position="1"/>
        <end position="22"/>
    </location>
</feature>
<evidence type="ECO:0000259" key="2">
    <source>
        <dbReference type="Pfam" id="PF07971"/>
    </source>
</evidence>
<dbReference type="OrthoDB" id="449263at2759"/>
<proteinExistence type="predicted"/>
<keyword evidence="1" id="KW-0732">Signal</keyword>
<dbReference type="InterPro" id="IPR014718">
    <property type="entry name" value="GH-type_carb-bd"/>
</dbReference>
<dbReference type="GO" id="GO:0005975">
    <property type="term" value="P:carbohydrate metabolic process"/>
    <property type="evidence" value="ECO:0007669"/>
    <property type="project" value="InterPro"/>
</dbReference>
<dbReference type="InterPro" id="IPR041371">
    <property type="entry name" value="GH92_N"/>
</dbReference>
<dbReference type="GO" id="GO:0030246">
    <property type="term" value="F:carbohydrate binding"/>
    <property type="evidence" value="ECO:0007669"/>
    <property type="project" value="InterPro"/>
</dbReference>
<dbReference type="GO" id="GO:0005829">
    <property type="term" value="C:cytosol"/>
    <property type="evidence" value="ECO:0007669"/>
    <property type="project" value="TreeGrafter"/>
</dbReference>
<dbReference type="GO" id="GO:0005634">
    <property type="term" value="C:nucleus"/>
    <property type="evidence" value="ECO:0007669"/>
    <property type="project" value="TreeGrafter"/>
</dbReference>
<dbReference type="Pfam" id="PF17678">
    <property type="entry name" value="Glyco_hydro_92N"/>
    <property type="match status" value="1"/>
</dbReference>
<dbReference type="EMBL" id="VDMD01000016">
    <property type="protein sequence ID" value="TRM61601.1"/>
    <property type="molecule type" value="Genomic_DNA"/>
</dbReference>
<organism evidence="4 5">
    <name type="scientific">Schizophyllum amplum</name>
    <dbReference type="NCBI Taxonomy" id="97359"/>
    <lineage>
        <taxon>Eukaryota</taxon>
        <taxon>Fungi</taxon>
        <taxon>Dikarya</taxon>
        <taxon>Basidiomycota</taxon>
        <taxon>Agaricomycotina</taxon>
        <taxon>Agaricomycetes</taxon>
        <taxon>Agaricomycetidae</taxon>
        <taxon>Agaricales</taxon>
        <taxon>Schizophyllaceae</taxon>
        <taxon>Schizophyllum</taxon>
    </lineage>
</organism>
<dbReference type="Gene3D" id="1.20.1610.10">
    <property type="entry name" value="alpha-1,2-mannosidases domains"/>
    <property type="match status" value="1"/>
</dbReference>
<accession>A0A550C9X0</accession>
<gene>
    <name evidence="4" type="ORF">BD626DRAFT_570802</name>
</gene>